<dbReference type="AlphaFoldDB" id="A0A174UUY3"/>
<name>A0A174UUY3_9BACE</name>
<sequence length="361" mass="40606">MEQGKRRDNSPAADTKIDYIINVLNRLGYGVDIISRASSAESHFLPASVETKGENTYLYFASFGRTKSPIRIVYRWFMELQFFFWCLLNLKKQEQVIVYHSLGYDAAFLKLWKMKSIRIIGDIEEIYQDVCKQTISRSLNEYRFIEVCEKYIFPTQLLDQKVNIEQKPSLVIHGVYATENVTEKKFSDGKIHVVYGGTLDPNKGGATAAAATAAFLPKNYHIHICGFGDPTEIKTFVADVQAKSEAIVTFEGELKGDAYKHFIQKCHIGLSTQNPAAAFNATSFPSKVLVYLSNGLKVVSIRIPVIVQSAVADNLFFYDEQTPEKIAEAIIRASKEGQSGNEILYGLDMKFCDELAKLIAE</sequence>
<accession>A0A174UUY3</accession>
<evidence type="ECO:0008006" key="3">
    <source>
        <dbReference type="Google" id="ProtNLM"/>
    </source>
</evidence>
<dbReference type="EMBL" id="CZBL01000009">
    <property type="protein sequence ID" value="CUQ26253.1"/>
    <property type="molecule type" value="Genomic_DNA"/>
</dbReference>
<dbReference type="Gene3D" id="3.40.50.2000">
    <property type="entry name" value="Glycogen Phosphorylase B"/>
    <property type="match status" value="1"/>
</dbReference>
<gene>
    <name evidence="1" type="ORF">ERS852558_02354</name>
</gene>
<dbReference type="RefSeq" id="WP_055256376.1">
    <property type="nucleotide sequence ID" value="NZ_CZBL01000009.1"/>
</dbReference>
<evidence type="ECO:0000313" key="2">
    <source>
        <dbReference type="Proteomes" id="UP000095725"/>
    </source>
</evidence>
<reference evidence="1 2" key="1">
    <citation type="submission" date="2015-09" db="EMBL/GenBank/DDBJ databases">
        <authorList>
            <consortium name="Pathogen Informatics"/>
        </authorList>
    </citation>
    <scope>NUCLEOTIDE SEQUENCE [LARGE SCALE GENOMIC DNA]</scope>
    <source>
        <strain evidence="1 2">2789STDY5834946</strain>
    </source>
</reference>
<evidence type="ECO:0000313" key="1">
    <source>
        <dbReference type="EMBL" id="CUQ26253.1"/>
    </source>
</evidence>
<proteinExistence type="predicted"/>
<organism evidence="1 2">
    <name type="scientific">Bacteroides caccae</name>
    <dbReference type="NCBI Taxonomy" id="47678"/>
    <lineage>
        <taxon>Bacteria</taxon>
        <taxon>Pseudomonadati</taxon>
        <taxon>Bacteroidota</taxon>
        <taxon>Bacteroidia</taxon>
        <taxon>Bacteroidales</taxon>
        <taxon>Bacteroidaceae</taxon>
        <taxon>Bacteroides</taxon>
    </lineage>
</organism>
<protein>
    <recommendedName>
        <fullName evidence="3">Glycosyltransferase</fullName>
    </recommendedName>
</protein>
<dbReference type="Proteomes" id="UP000095725">
    <property type="component" value="Unassembled WGS sequence"/>
</dbReference>
<dbReference type="SUPFAM" id="SSF53756">
    <property type="entry name" value="UDP-Glycosyltransferase/glycogen phosphorylase"/>
    <property type="match status" value="1"/>
</dbReference>